<accession>A0A6C0KGN5</accession>
<evidence type="ECO:0000313" key="1">
    <source>
        <dbReference type="EMBL" id="QHU15947.1"/>
    </source>
</evidence>
<sequence length="140" mass="16577">MSLRPQISPERFAFLDECMTLILADESDVCKKKRISHLMRLSFLEGMSAMASCLRDERSAEEYYFCYECRKGSDSCRCSEKVRRARVEEREQELDEKWKKAVGKYILCTRCDQIYQDDQIREDEEYVCESCEYVNAEEGL</sequence>
<reference evidence="1" key="1">
    <citation type="journal article" date="2020" name="Nature">
        <title>Giant virus diversity and host interactions through global metagenomics.</title>
        <authorList>
            <person name="Schulz F."/>
            <person name="Roux S."/>
            <person name="Paez-Espino D."/>
            <person name="Jungbluth S."/>
            <person name="Walsh D.A."/>
            <person name="Denef V.J."/>
            <person name="McMahon K.D."/>
            <person name="Konstantinidis K.T."/>
            <person name="Eloe-Fadrosh E.A."/>
            <person name="Kyrpides N.C."/>
            <person name="Woyke T."/>
        </authorList>
    </citation>
    <scope>NUCLEOTIDE SEQUENCE</scope>
    <source>
        <strain evidence="1">GVMAG-S-3300010158-109</strain>
    </source>
</reference>
<organism evidence="1">
    <name type="scientific">viral metagenome</name>
    <dbReference type="NCBI Taxonomy" id="1070528"/>
    <lineage>
        <taxon>unclassified sequences</taxon>
        <taxon>metagenomes</taxon>
        <taxon>organismal metagenomes</taxon>
    </lineage>
</organism>
<dbReference type="EMBL" id="MN740870">
    <property type="protein sequence ID" value="QHU15947.1"/>
    <property type="molecule type" value="Genomic_DNA"/>
</dbReference>
<name>A0A6C0KGN5_9ZZZZ</name>
<protein>
    <submittedName>
        <fullName evidence="1">Uncharacterized protein</fullName>
    </submittedName>
</protein>
<dbReference type="AlphaFoldDB" id="A0A6C0KGN5"/>
<proteinExistence type="predicted"/>